<dbReference type="InterPro" id="IPR036770">
    <property type="entry name" value="Ankyrin_rpt-contain_sf"/>
</dbReference>
<sequence>MSLHELPVEILYCIADELDYSWTVSSLSLVNSRLHQVLNPYLYRFTKQYSSTQTLLFATQGASNSVARKLLALQSNSLEESTWMKLMSAAAKSGNLETATLILGVGQQLHASGGWSPAFPRYLDSEFWHALNRRHEPVVRLLLQHGAAPVLRDNAELIRYRGLWKRVPIAKLLIQSARQSTVPDSVSVTDLFQYVITGRHGCSLEIIRYFLDHQADLPALFGSIREVCGLGYCGDPETVRYLLEHGTGSGLLGEAPFRSLELAITNCKFNTARVLLEYVDITPVLYDKIQGSKLLCMAALTGWEPMVDKFLQRDLSIEGLSESLHHRDSPLECAVHNGQEDMVRLLLRHGAMPRSEALIEAIRLRNVSMARIMLDAGADPNCRNKPFARTVALEVAVGHESLFRLLLERGAAIPSGHQLTAMLKDVICRGRVPELQMMLDRGVSLANQKFSLLELAIEGGPEMLKFLYNNSSLSRETISQEQQGKGDSAPSLLMICLYHRRPGSLRWLLDNGLATMPSCATEQHWILEALFQCSAGDQEAEKTLDVLVRHGIDINVTSQTNRPAVWIGFNLKSEVALKAFLDHGAKLLPEHVDDLKHLLGLSRSVEHLEMMLDAVLRDSSREQMRRLLLGMKEYADEKKKWPVVRCLERFQNRNGLY</sequence>
<feature type="repeat" description="ANK" evidence="1">
    <location>
        <begin position="326"/>
        <end position="351"/>
    </location>
</feature>
<gene>
    <name evidence="3" type="ORF">APUU_60723S</name>
</gene>
<dbReference type="Proteomes" id="UP000654913">
    <property type="component" value="Chromosome 6"/>
</dbReference>
<evidence type="ECO:0000259" key="2">
    <source>
        <dbReference type="PROSITE" id="PS50181"/>
    </source>
</evidence>
<reference evidence="3" key="1">
    <citation type="submission" date="2021-01" db="EMBL/GenBank/DDBJ databases">
        <authorList>
            <consortium name="Aspergillus puulaauensis MK2 genome sequencing consortium"/>
            <person name="Kazuki M."/>
            <person name="Futagami T."/>
        </authorList>
    </citation>
    <scope>NUCLEOTIDE SEQUENCE</scope>
    <source>
        <strain evidence="3">MK2</strain>
    </source>
</reference>
<dbReference type="PANTHER" id="PTHR46224">
    <property type="entry name" value="ANKYRIN REPEAT FAMILY PROTEIN"/>
    <property type="match status" value="1"/>
</dbReference>
<dbReference type="Gene3D" id="1.25.40.20">
    <property type="entry name" value="Ankyrin repeat-containing domain"/>
    <property type="match status" value="2"/>
</dbReference>
<dbReference type="InterPro" id="IPR051616">
    <property type="entry name" value="Cul2-RING_E3_ligase_SR"/>
</dbReference>
<dbReference type="Pfam" id="PF12796">
    <property type="entry name" value="Ank_2"/>
    <property type="match status" value="1"/>
</dbReference>
<dbReference type="EMBL" id="AP024448">
    <property type="protein sequence ID" value="BCS27675.1"/>
    <property type="molecule type" value="Genomic_DNA"/>
</dbReference>
<dbReference type="InterPro" id="IPR001810">
    <property type="entry name" value="F-box_dom"/>
</dbReference>
<dbReference type="KEGG" id="apuu:APUU_60723S"/>
<dbReference type="GeneID" id="64977680"/>
<organism evidence="3 4">
    <name type="scientific">Aspergillus puulaauensis</name>
    <dbReference type="NCBI Taxonomy" id="1220207"/>
    <lineage>
        <taxon>Eukaryota</taxon>
        <taxon>Fungi</taxon>
        <taxon>Dikarya</taxon>
        <taxon>Ascomycota</taxon>
        <taxon>Pezizomycotina</taxon>
        <taxon>Eurotiomycetes</taxon>
        <taxon>Eurotiomycetidae</taxon>
        <taxon>Eurotiales</taxon>
        <taxon>Aspergillaceae</taxon>
        <taxon>Aspergillus</taxon>
    </lineage>
</organism>
<proteinExistence type="predicted"/>
<feature type="domain" description="F-box" evidence="2">
    <location>
        <begin position="1"/>
        <end position="48"/>
    </location>
</feature>
<protein>
    <recommendedName>
        <fullName evidence="2">F-box domain-containing protein</fullName>
    </recommendedName>
</protein>
<dbReference type="PANTHER" id="PTHR46224:SF64">
    <property type="entry name" value="IQ MOTIF AND ANKYRIN REPEAT DOMAIN-CONTAINING PROTEIN 1"/>
    <property type="match status" value="1"/>
</dbReference>
<dbReference type="SMART" id="SM00248">
    <property type="entry name" value="ANK"/>
    <property type="match status" value="5"/>
</dbReference>
<dbReference type="PROSITE" id="PS50088">
    <property type="entry name" value="ANK_REPEAT"/>
    <property type="match status" value="1"/>
</dbReference>
<evidence type="ECO:0000313" key="4">
    <source>
        <dbReference type="Proteomes" id="UP000654913"/>
    </source>
</evidence>
<dbReference type="InterPro" id="IPR002110">
    <property type="entry name" value="Ankyrin_rpt"/>
</dbReference>
<evidence type="ECO:0000313" key="3">
    <source>
        <dbReference type="EMBL" id="BCS27675.1"/>
    </source>
</evidence>
<dbReference type="AlphaFoldDB" id="A0A7R7XTX8"/>
<name>A0A7R7XTX8_9EURO</name>
<keyword evidence="1" id="KW-0040">ANK repeat</keyword>
<keyword evidence="4" id="KW-1185">Reference proteome</keyword>
<dbReference type="PROSITE" id="PS50181">
    <property type="entry name" value="FBOX"/>
    <property type="match status" value="1"/>
</dbReference>
<dbReference type="RefSeq" id="XP_041559869.1">
    <property type="nucleotide sequence ID" value="XM_041693995.1"/>
</dbReference>
<dbReference type="SUPFAM" id="SSF48403">
    <property type="entry name" value="Ankyrin repeat"/>
    <property type="match status" value="2"/>
</dbReference>
<accession>A0A7R7XTX8</accession>
<evidence type="ECO:0000256" key="1">
    <source>
        <dbReference type="PROSITE-ProRule" id="PRU00023"/>
    </source>
</evidence>
<dbReference type="OrthoDB" id="366390at2759"/>
<dbReference type="PROSITE" id="PS50297">
    <property type="entry name" value="ANK_REP_REGION"/>
    <property type="match status" value="1"/>
</dbReference>
<reference evidence="3" key="2">
    <citation type="submission" date="2021-02" db="EMBL/GenBank/DDBJ databases">
        <title>Aspergillus puulaauensis MK2 genome sequence.</title>
        <authorList>
            <person name="Futagami T."/>
            <person name="Mori K."/>
            <person name="Kadooka C."/>
            <person name="Tanaka T."/>
        </authorList>
    </citation>
    <scope>NUCLEOTIDE SEQUENCE</scope>
    <source>
        <strain evidence="3">MK2</strain>
    </source>
</reference>